<dbReference type="EMBL" id="SHNP01000006">
    <property type="protein sequence ID" value="MCX2975097.1"/>
    <property type="molecule type" value="Genomic_DNA"/>
</dbReference>
<dbReference type="SUPFAM" id="SSF52540">
    <property type="entry name" value="P-loop containing nucleoside triphosphate hydrolases"/>
    <property type="match status" value="1"/>
</dbReference>
<dbReference type="Proteomes" id="UP001143307">
    <property type="component" value="Unassembled WGS sequence"/>
</dbReference>
<dbReference type="Gene3D" id="3.40.50.300">
    <property type="entry name" value="P-loop containing nucleotide triphosphate hydrolases"/>
    <property type="match status" value="1"/>
</dbReference>
<evidence type="ECO:0000313" key="1">
    <source>
        <dbReference type="EMBL" id="MCX2975097.1"/>
    </source>
</evidence>
<evidence type="ECO:0008006" key="3">
    <source>
        <dbReference type="Google" id="ProtNLM"/>
    </source>
</evidence>
<protein>
    <recommendedName>
        <fullName evidence="3">LPS sulfotransferase NodH</fullName>
    </recommendedName>
</protein>
<organism evidence="1 2">
    <name type="scientific">Candidatus Seongchinamella marina</name>
    <dbReference type="NCBI Taxonomy" id="2518990"/>
    <lineage>
        <taxon>Bacteria</taxon>
        <taxon>Pseudomonadati</taxon>
        <taxon>Pseudomonadota</taxon>
        <taxon>Gammaproteobacteria</taxon>
        <taxon>Cellvibrionales</taxon>
        <taxon>Halieaceae</taxon>
        <taxon>Seongchinamella</taxon>
    </lineage>
</organism>
<comment type="caution">
    <text evidence="1">The sequence shown here is derived from an EMBL/GenBank/DDBJ whole genome shotgun (WGS) entry which is preliminary data.</text>
</comment>
<accession>A0ABT3SYL9</accession>
<sequence>MISEARKIDEDFLAEGTYFCIIAAMRTGSNLLQSYLNMVPGITCLGEIFNPEFVGVDRPDANRWIFAGFRKTDVAERDADRVRFYNRLYVNAKPNILAFRIFDKHDKTALEKIINNKNCKKIILKRDTLQSYVSLEIARKTDQWFISDESDKREEKIVFDKRAFLKYEKEMEEFYSRVEADIKRSKQEYFPVNYTELKKLDRVNAMISYLDLGYRFDKLQEKVLRQNPEGFEEKVENYSQLRAFLDSRGKS</sequence>
<keyword evidence="2" id="KW-1185">Reference proteome</keyword>
<gene>
    <name evidence="1" type="ORF">EYC87_16030</name>
</gene>
<dbReference type="InterPro" id="IPR027417">
    <property type="entry name" value="P-loop_NTPase"/>
</dbReference>
<name>A0ABT3SYL9_9GAMM</name>
<evidence type="ECO:0000313" key="2">
    <source>
        <dbReference type="Proteomes" id="UP001143307"/>
    </source>
</evidence>
<proteinExistence type="predicted"/>
<reference evidence="1" key="1">
    <citation type="submission" date="2019-02" db="EMBL/GenBank/DDBJ databases">
        <authorList>
            <person name="Li S.-H."/>
        </authorList>
    </citation>
    <scope>NUCLEOTIDE SEQUENCE</scope>
    <source>
        <strain evidence="1">IMCC8485</strain>
    </source>
</reference>
<dbReference type="RefSeq" id="WP_279253758.1">
    <property type="nucleotide sequence ID" value="NZ_SHNP01000006.1"/>
</dbReference>